<comment type="similarity">
    <text evidence="1">Belongs to the AHA1 family.</text>
</comment>
<dbReference type="Proteomes" id="UP001179280">
    <property type="component" value="Unassembled WGS sequence"/>
</dbReference>
<evidence type="ECO:0000313" key="3">
    <source>
        <dbReference type="EMBL" id="MBM7840810.1"/>
    </source>
</evidence>
<protein>
    <recommendedName>
        <fullName evidence="2">Activator of Hsp90 ATPase homologue 1/2-like C-terminal domain-containing protein</fullName>
    </recommendedName>
</protein>
<accession>A0ABS2T1E6</accession>
<gene>
    <name evidence="3" type="ORF">JOC54_004103</name>
</gene>
<proteinExistence type="inferred from homology"/>
<dbReference type="InterPro" id="IPR013538">
    <property type="entry name" value="ASHA1/2-like_C"/>
</dbReference>
<dbReference type="RefSeq" id="WP_204468637.1">
    <property type="nucleotide sequence ID" value="NZ_JAFBCV010000017.1"/>
</dbReference>
<dbReference type="Gene3D" id="3.30.530.20">
    <property type="match status" value="1"/>
</dbReference>
<reference evidence="3" key="1">
    <citation type="submission" date="2021-01" db="EMBL/GenBank/DDBJ databases">
        <title>Genomic Encyclopedia of Type Strains, Phase IV (KMG-IV): sequencing the most valuable type-strain genomes for metagenomic binning, comparative biology and taxonomic classification.</title>
        <authorList>
            <person name="Goeker M."/>
        </authorList>
    </citation>
    <scope>NUCLEOTIDE SEQUENCE</scope>
    <source>
        <strain evidence="3">DSM 21943</strain>
    </source>
</reference>
<comment type="caution">
    <text evidence="3">The sequence shown here is derived from an EMBL/GenBank/DDBJ whole genome shotgun (WGS) entry which is preliminary data.</text>
</comment>
<evidence type="ECO:0000259" key="2">
    <source>
        <dbReference type="Pfam" id="PF08327"/>
    </source>
</evidence>
<evidence type="ECO:0000256" key="1">
    <source>
        <dbReference type="ARBA" id="ARBA00006817"/>
    </source>
</evidence>
<dbReference type="Pfam" id="PF08327">
    <property type="entry name" value="AHSA1"/>
    <property type="match status" value="1"/>
</dbReference>
<organism evidence="3 4">
    <name type="scientific">Shouchella xiaoxiensis</name>
    <dbReference type="NCBI Taxonomy" id="766895"/>
    <lineage>
        <taxon>Bacteria</taxon>
        <taxon>Bacillati</taxon>
        <taxon>Bacillota</taxon>
        <taxon>Bacilli</taxon>
        <taxon>Bacillales</taxon>
        <taxon>Bacillaceae</taxon>
        <taxon>Shouchella</taxon>
    </lineage>
</organism>
<name>A0ABS2T1E6_9BACI</name>
<evidence type="ECO:0000313" key="4">
    <source>
        <dbReference type="Proteomes" id="UP001179280"/>
    </source>
</evidence>
<dbReference type="EMBL" id="JAFBCV010000017">
    <property type="protein sequence ID" value="MBM7840810.1"/>
    <property type="molecule type" value="Genomic_DNA"/>
</dbReference>
<keyword evidence="4" id="KW-1185">Reference proteome</keyword>
<dbReference type="InterPro" id="IPR023393">
    <property type="entry name" value="START-like_dom_sf"/>
</dbReference>
<sequence>MKEIVCYTYETFFEEVAAAEVFTYLHYDRHLFQWNNQVIENTYETTEDELKEGSTYRSKMRVEKKEIEITVTIKKMDVPNHFIAHARTKEGVNITQYILEERDGGTHFQVIVSLIPGNLFYWLLAQTTKWAVKFVYNDVFEAFKKYVEKRPDAEKTA</sequence>
<dbReference type="SUPFAM" id="SSF55961">
    <property type="entry name" value="Bet v1-like"/>
    <property type="match status" value="1"/>
</dbReference>
<feature type="domain" description="Activator of Hsp90 ATPase homologue 1/2-like C-terminal" evidence="2">
    <location>
        <begin position="17"/>
        <end position="113"/>
    </location>
</feature>